<evidence type="ECO:0000256" key="2">
    <source>
        <dbReference type="ARBA" id="ARBA00023242"/>
    </source>
</evidence>
<protein>
    <submittedName>
        <fullName evidence="7">WW domain-binding protein 11-like</fullName>
    </submittedName>
</protein>
<dbReference type="KEGG" id="bbel:109464242"/>
<feature type="compositionally biased region" description="Pro residues" evidence="3">
    <location>
        <begin position="198"/>
        <end position="210"/>
    </location>
</feature>
<dbReference type="RefSeq" id="XP_019616737.1">
    <property type="nucleotide sequence ID" value="XM_019761178.1"/>
</dbReference>
<evidence type="ECO:0000256" key="3">
    <source>
        <dbReference type="SAM" id="MobiDB-lite"/>
    </source>
</evidence>
<evidence type="ECO:0000313" key="6">
    <source>
        <dbReference type="Proteomes" id="UP000515135"/>
    </source>
</evidence>
<feature type="compositionally biased region" description="Pro residues" evidence="3">
    <location>
        <begin position="181"/>
        <end position="190"/>
    </location>
</feature>
<keyword evidence="4" id="KW-0812">Transmembrane</keyword>
<evidence type="ECO:0000313" key="7">
    <source>
        <dbReference type="RefSeq" id="XP_019616737.1"/>
    </source>
</evidence>
<dbReference type="PANTHER" id="PTHR13361">
    <property type="entry name" value="WW DOMAIN-BINDING PROTEIN 11"/>
    <property type="match status" value="1"/>
</dbReference>
<evidence type="ECO:0000256" key="1">
    <source>
        <dbReference type="ARBA" id="ARBA00004123"/>
    </source>
</evidence>
<gene>
    <name evidence="7" type="primary">LOC109464242</name>
</gene>
<evidence type="ECO:0000259" key="5">
    <source>
        <dbReference type="Pfam" id="PF09429"/>
    </source>
</evidence>
<dbReference type="GeneID" id="109464242"/>
<accession>A0A6P4YDB2</accession>
<organism evidence="6 7">
    <name type="scientific">Branchiostoma belcheri</name>
    <name type="common">Amphioxus</name>
    <dbReference type="NCBI Taxonomy" id="7741"/>
    <lineage>
        <taxon>Eukaryota</taxon>
        <taxon>Metazoa</taxon>
        <taxon>Chordata</taxon>
        <taxon>Cephalochordata</taxon>
        <taxon>Leptocardii</taxon>
        <taxon>Amphioxiformes</taxon>
        <taxon>Branchiostomatidae</taxon>
        <taxon>Branchiostoma</taxon>
    </lineage>
</organism>
<feature type="compositionally biased region" description="Basic residues" evidence="3">
    <location>
        <begin position="23"/>
        <end position="38"/>
    </location>
</feature>
<feature type="domain" description="Wbp11/ELF5/Saf1 N-terminal" evidence="5">
    <location>
        <begin position="12"/>
        <end position="93"/>
    </location>
</feature>
<dbReference type="GO" id="GO:0005681">
    <property type="term" value="C:spliceosomal complex"/>
    <property type="evidence" value="ECO:0007669"/>
    <property type="project" value="TreeGrafter"/>
</dbReference>
<keyword evidence="2" id="KW-0539">Nucleus</keyword>
<keyword evidence="6" id="KW-1185">Reference proteome</keyword>
<reference evidence="7" key="1">
    <citation type="submission" date="2025-08" db="UniProtKB">
        <authorList>
            <consortium name="RefSeq"/>
        </authorList>
    </citation>
    <scope>IDENTIFICATION</scope>
    <source>
        <tissue evidence="7">Gonad</tissue>
    </source>
</reference>
<keyword evidence="4" id="KW-1133">Transmembrane helix</keyword>
<name>A0A6P4YDB2_BRABE</name>
<proteinExistence type="predicted"/>
<feature type="region of interest" description="Disordered" evidence="3">
    <location>
        <begin position="139"/>
        <end position="218"/>
    </location>
</feature>
<dbReference type="GO" id="GO:0006396">
    <property type="term" value="P:RNA processing"/>
    <property type="evidence" value="ECO:0007669"/>
    <property type="project" value="InterPro"/>
</dbReference>
<dbReference type="PANTHER" id="PTHR13361:SF1">
    <property type="entry name" value="WW DOMAIN-BINDING PROTEIN 11"/>
    <property type="match status" value="1"/>
</dbReference>
<evidence type="ECO:0000256" key="4">
    <source>
        <dbReference type="SAM" id="Phobius"/>
    </source>
</evidence>
<dbReference type="Proteomes" id="UP000515135">
    <property type="component" value="Unplaced"/>
</dbReference>
<comment type="subcellular location">
    <subcellularLocation>
        <location evidence="1">Nucleus</location>
    </subcellularLocation>
</comment>
<feature type="transmembrane region" description="Helical" evidence="4">
    <location>
        <begin position="241"/>
        <end position="259"/>
    </location>
</feature>
<dbReference type="AlphaFoldDB" id="A0A6P4YDB2"/>
<sequence length="263" mass="30309">MGRRSINTTKSGKYMNPTDQARKMARKRELKKNKKQRMMVRHAVLKSKDPKQILVDMEKLDQMEFDSAQPIRLNEKVLRDKRKKLRETFDRVLKLYEKEDPTLCDEMKRMMVEYERRRQQAITYFESVKHAQQVTVEDIPLPEQPDLPQNVSMIPLPSDIPLPGAQPHSILKKTSAYGYDRPPPGPPPGLPQGLPLGKKPPGPPPGPSPGPLQDHPPGTCWMRTWMMTGMRMMRRTILKKIYFSVFPVCLSVFSDFFTLPTVG</sequence>
<dbReference type="OrthoDB" id="10067323at2759"/>
<dbReference type="InterPro" id="IPR019007">
    <property type="entry name" value="Wbp11/ELF5/Saf1_N"/>
</dbReference>
<keyword evidence="4" id="KW-0472">Membrane</keyword>
<feature type="compositionally biased region" description="Polar residues" evidence="3">
    <location>
        <begin position="1"/>
        <end position="11"/>
    </location>
</feature>
<dbReference type="Pfam" id="PF09429">
    <property type="entry name" value="Wbp11"/>
    <property type="match status" value="1"/>
</dbReference>
<feature type="region of interest" description="Disordered" evidence="3">
    <location>
        <begin position="1"/>
        <end position="38"/>
    </location>
</feature>